<feature type="region of interest" description="Disordered" evidence="1">
    <location>
        <begin position="1"/>
        <end position="74"/>
    </location>
</feature>
<accession>A0ABD1AND6</accession>
<keyword evidence="3" id="KW-1185">Reference proteome</keyword>
<sequence>MLGAGFQLTRGRHGEEPFYSSAKARRANLDHLRRAQSDVSNGRSANSKYKREFQNESSPQKLVPEPSASSSSNLDQFLESVTPSVPAQFLSKTSLRERGSNDDEYKPMPYFVLGDIWDSFAEWSAYGTGVRLVLNNKDRVIQYYVPSLSAIQIYALNSSLKARRPGDGSDSDFRDSSSDVSSDSESERVSARLEHISLRDQHQEDSSSDDGEPLSSQGRLIFEYLERDLPYIREPFADKVFDLTAQFPELKTLRSCDLLPSSWFSVAWYPIYSIPTGPTLKDLDACFLTYHSLHTPSRGEGSAQSMNLMQPRESEEMSLPVFGLASYKFKGSLWTPDGGSEHQLVNSLFEAADKWLRSNHVSHPDFLFFCRR</sequence>
<organism evidence="2 3">
    <name type="scientific">Cardamine amara subsp. amara</name>
    <dbReference type="NCBI Taxonomy" id="228776"/>
    <lineage>
        <taxon>Eukaryota</taxon>
        <taxon>Viridiplantae</taxon>
        <taxon>Streptophyta</taxon>
        <taxon>Embryophyta</taxon>
        <taxon>Tracheophyta</taxon>
        <taxon>Spermatophyta</taxon>
        <taxon>Magnoliopsida</taxon>
        <taxon>eudicotyledons</taxon>
        <taxon>Gunneridae</taxon>
        <taxon>Pentapetalae</taxon>
        <taxon>rosids</taxon>
        <taxon>malvids</taxon>
        <taxon>Brassicales</taxon>
        <taxon>Brassicaceae</taxon>
        <taxon>Cardamineae</taxon>
        <taxon>Cardamine</taxon>
    </lineage>
</organism>
<feature type="compositionally biased region" description="Polar residues" evidence="1">
    <location>
        <begin position="37"/>
        <end position="47"/>
    </location>
</feature>
<dbReference type="EMBL" id="JBANAX010000456">
    <property type="protein sequence ID" value="KAL1208272.1"/>
    <property type="molecule type" value="Genomic_DNA"/>
</dbReference>
<proteinExistence type="predicted"/>
<comment type="caution">
    <text evidence="2">The sequence shown here is derived from an EMBL/GenBank/DDBJ whole genome shotgun (WGS) entry which is preliminary data.</text>
</comment>
<dbReference type="PANTHER" id="PTHR31343">
    <property type="entry name" value="T15D22.8"/>
    <property type="match status" value="1"/>
</dbReference>
<dbReference type="Pfam" id="PF05623">
    <property type="entry name" value="DUF789"/>
    <property type="match status" value="1"/>
</dbReference>
<name>A0ABD1AND6_CARAN</name>
<feature type="compositionally biased region" description="Basic and acidic residues" evidence="1">
    <location>
        <begin position="164"/>
        <end position="177"/>
    </location>
</feature>
<feature type="compositionally biased region" description="Basic and acidic residues" evidence="1">
    <location>
        <begin position="27"/>
        <end position="36"/>
    </location>
</feature>
<evidence type="ECO:0000313" key="2">
    <source>
        <dbReference type="EMBL" id="KAL1208272.1"/>
    </source>
</evidence>
<protein>
    <submittedName>
        <fullName evidence="2">Uncharacterized protein</fullName>
    </submittedName>
</protein>
<dbReference type="InterPro" id="IPR008507">
    <property type="entry name" value="DUF789"/>
</dbReference>
<dbReference type="Proteomes" id="UP001558713">
    <property type="component" value="Unassembled WGS sequence"/>
</dbReference>
<dbReference type="AlphaFoldDB" id="A0ABD1AND6"/>
<feature type="region of interest" description="Disordered" evidence="1">
    <location>
        <begin position="162"/>
        <end position="188"/>
    </location>
</feature>
<evidence type="ECO:0000313" key="3">
    <source>
        <dbReference type="Proteomes" id="UP001558713"/>
    </source>
</evidence>
<gene>
    <name evidence="2" type="ORF">V5N11_034985</name>
</gene>
<dbReference type="PANTHER" id="PTHR31343:SF60">
    <property type="entry name" value="GENOME ASSEMBLY, CHROMOSOME: A02"/>
    <property type="match status" value="1"/>
</dbReference>
<reference evidence="2 3" key="1">
    <citation type="submission" date="2024-04" db="EMBL/GenBank/DDBJ databases">
        <title>Genome assembly C_amara_ONT_v2.</title>
        <authorList>
            <person name="Yant L."/>
            <person name="Moore C."/>
            <person name="Slenker M."/>
        </authorList>
    </citation>
    <scope>NUCLEOTIDE SEQUENCE [LARGE SCALE GENOMIC DNA]</scope>
    <source>
        <tissue evidence="2">Leaf</tissue>
    </source>
</reference>
<evidence type="ECO:0000256" key="1">
    <source>
        <dbReference type="SAM" id="MobiDB-lite"/>
    </source>
</evidence>